<feature type="compositionally biased region" description="Polar residues" evidence="1">
    <location>
        <begin position="48"/>
        <end position="63"/>
    </location>
</feature>
<evidence type="ECO:0000256" key="1">
    <source>
        <dbReference type="SAM" id="MobiDB-lite"/>
    </source>
</evidence>
<evidence type="ECO:0000313" key="2">
    <source>
        <dbReference type="EMBL" id="BBN68912.1"/>
    </source>
</evidence>
<gene>
    <name evidence="2" type="ORF">Prudu_640S000100</name>
</gene>
<protein>
    <submittedName>
        <fullName evidence="2">LRR and NB-ARC domains-containing disease resistance protein</fullName>
    </submittedName>
</protein>
<feature type="region of interest" description="Disordered" evidence="1">
    <location>
        <begin position="12"/>
        <end position="83"/>
    </location>
</feature>
<organism evidence="2">
    <name type="scientific">Prunus dulcis</name>
    <name type="common">Almond</name>
    <name type="synonym">Amygdalus dulcis</name>
    <dbReference type="NCBI Taxonomy" id="3755"/>
    <lineage>
        <taxon>Eukaryota</taxon>
        <taxon>Viridiplantae</taxon>
        <taxon>Streptophyta</taxon>
        <taxon>Embryophyta</taxon>
        <taxon>Tracheophyta</taxon>
        <taxon>Spermatophyta</taxon>
        <taxon>Magnoliopsida</taxon>
        <taxon>eudicotyledons</taxon>
        <taxon>Gunneridae</taxon>
        <taxon>Pentapetalae</taxon>
        <taxon>rosids</taxon>
        <taxon>fabids</taxon>
        <taxon>Rosales</taxon>
        <taxon>Rosaceae</taxon>
        <taxon>Amygdaloideae</taxon>
        <taxon>Amygdaleae</taxon>
        <taxon>Prunus</taxon>
    </lineage>
</organism>
<name>A0A5H2XPG2_PRUDU</name>
<dbReference type="AlphaFoldDB" id="A0A5H2XPG2"/>
<sequence>KQPPLGLLFTAAVFGPPPPHPATTRGGTGPKEPCRLPLPIPTGLSPCTDRSSPESGENRSVFTRFSDPPFSFVSQPNRSSKDS</sequence>
<accession>A0A5H2XPG2</accession>
<dbReference type="EMBL" id="AP020977">
    <property type="protein sequence ID" value="BBN68912.1"/>
    <property type="molecule type" value="Genomic_DNA"/>
</dbReference>
<feature type="compositionally biased region" description="Polar residues" evidence="1">
    <location>
        <begin position="72"/>
        <end position="83"/>
    </location>
</feature>
<reference evidence="2" key="1">
    <citation type="journal article" date="2019" name="Science">
        <title>Mutation of a bHLH transcription factor allowed almond domestication.</title>
        <authorList>
            <person name="Sanchez-Perez R."/>
            <person name="Pavan S."/>
            <person name="Mazzeo R."/>
            <person name="Moldovan C."/>
            <person name="Aiese Cigliano R."/>
            <person name="Del Cueto J."/>
            <person name="Ricciardi F."/>
            <person name="Lotti C."/>
            <person name="Ricciardi L."/>
            <person name="Dicenta F."/>
            <person name="Lopez-Marques R.L."/>
            <person name="Lindberg Moller B."/>
        </authorList>
    </citation>
    <scope>NUCLEOTIDE SEQUENCE</scope>
</reference>
<feature type="non-terminal residue" evidence="2">
    <location>
        <position position="1"/>
    </location>
</feature>
<proteinExistence type="predicted"/>